<dbReference type="InterPro" id="IPR036320">
    <property type="entry name" value="Glycosyl_Trfase_fam3_N_dom_sf"/>
</dbReference>
<dbReference type="InterPro" id="IPR005940">
    <property type="entry name" value="Anthranilate_Pribosyl_Tfrase"/>
</dbReference>
<proteinExistence type="predicted"/>
<protein>
    <submittedName>
        <fullName evidence="3">Anthranilate phosphoribosyltransferase</fullName>
    </submittedName>
</protein>
<dbReference type="SUPFAM" id="SSF47648">
    <property type="entry name" value="Nucleoside phosphorylase/phosphoribosyltransferase N-terminal domain"/>
    <property type="match status" value="1"/>
</dbReference>
<keyword evidence="4" id="KW-1185">Reference proteome</keyword>
<dbReference type="GO" id="GO:0005829">
    <property type="term" value="C:cytosol"/>
    <property type="evidence" value="ECO:0007669"/>
    <property type="project" value="TreeGrafter"/>
</dbReference>
<organism evidence="3 4">
    <name type="scientific">Pontibacter ummariensis</name>
    <dbReference type="NCBI Taxonomy" id="1610492"/>
    <lineage>
        <taxon>Bacteria</taxon>
        <taxon>Pseudomonadati</taxon>
        <taxon>Bacteroidota</taxon>
        <taxon>Cytophagia</taxon>
        <taxon>Cytophagales</taxon>
        <taxon>Hymenobacteraceae</taxon>
        <taxon>Pontibacter</taxon>
    </lineage>
</organism>
<evidence type="ECO:0000313" key="4">
    <source>
        <dbReference type="Proteomes" id="UP000198432"/>
    </source>
</evidence>
<evidence type="ECO:0000256" key="2">
    <source>
        <dbReference type="ARBA" id="ARBA00022679"/>
    </source>
</evidence>
<reference evidence="4" key="1">
    <citation type="submission" date="2017-06" db="EMBL/GenBank/DDBJ databases">
        <authorList>
            <person name="Varghese N."/>
            <person name="Submissions S."/>
        </authorList>
    </citation>
    <scope>NUCLEOTIDE SEQUENCE [LARGE SCALE GENOMIC DNA]</scope>
    <source>
        <strain evidence="4">NKM1</strain>
    </source>
</reference>
<dbReference type="PANTHER" id="PTHR43285">
    <property type="entry name" value="ANTHRANILATE PHOSPHORIBOSYLTRANSFERASE"/>
    <property type="match status" value="1"/>
</dbReference>
<dbReference type="GO" id="GO:0004048">
    <property type="term" value="F:anthranilate phosphoribosyltransferase activity"/>
    <property type="evidence" value="ECO:0007669"/>
    <property type="project" value="InterPro"/>
</dbReference>
<dbReference type="EMBL" id="FZOQ01000004">
    <property type="protein sequence ID" value="SNS30558.1"/>
    <property type="molecule type" value="Genomic_DNA"/>
</dbReference>
<sequence length="418" mass="46406">MESTYTVTNNPLLQGIKVIGIGKHGSKPLPADQIEAIAAYLSEEKEVPIQKGAFYGSLLAKGPTAEEQRLLPEAGQDAEVIYNMLCADAPARMQGIGLKLLRKQHLSPDEARTLGEFLFSDEPGETFRGMAASMLRMRYETDEEYQGLMEAAVSTYNPAFREAPSLQERVIQLAEPFDGVEHSFMITPILGRVFQQEGYPVVVTMGRSAGPKYALNTLDLYQELAGQFMQQNNDLTLAAPEYGWALDQRLLSPALDQWVNRRRLLFKRPFLATLEKVLNPCQADILVTSVFHITYIEKMITLAGMAGFTGVIVLKRGLEGSLAPSIAKASGITCAVRQQDGSFLTQSFEANQEAFSTYRAEADALVQDTNAEMNAQLIRQFLSQGFTGEEDFDKRVNLAIALYRQGLEWIQQNWPATT</sequence>
<dbReference type="InterPro" id="IPR035902">
    <property type="entry name" value="Nuc_phospho_transferase"/>
</dbReference>
<dbReference type="Proteomes" id="UP000198432">
    <property type="component" value="Unassembled WGS sequence"/>
</dbReference>
<dbReference type="OrthoDB" id="9814181at2"/>
<dbReference type="PANTHER" id="PTHR43285:SF2">
    <property type="entry name" value="ANTHRANILATE PHOSPHORIBOSYLTRANSFERASE"/>
    <property type="match status" value="1"/>
</dbReference>
<keyword evidence="1 3" id="KW-0328">Glycosyltransferase</keyword>
<dbReference type="RefSeq" id="WP_089318368.1">
    <property type="nucleotide sequence ID" value="NZ_FZOQ01000004.1"/>
</dbReference>
<name>A0A239DFA4_9BACT</name>
<evidence type="ECO:0000313" key="3">
    <source>
        <dbReference type="EMBL" id="SNS30558.1"/>
    </source>
</evidence>
<dbReference type="AlphaFoldDB" id="A0A239DFA4"/>
<evidence type="ECO:0000256" key="1">
    <source>
        <dbReference type="ARBA" id="ARBA00022676"/>
    </source>
</evidence>
<accession>A0A239DFA4</accession>
<dbReference type="Gene3D" id="3.40.1030.10">
    <property type="entry name" value="Nucleoside phosphorylase/phosphoribosyltransferase catalytic domain"/>
    <property type="match status" value="1"/>
</dbReference>
<gene>
    <name evidence="3" type="ORF">SAMN06296052_104187</name>
</gene>
<dbReference type="GO" id="GO:0000162">
    <property type="term" value="P:L-tryptophan biosynthetic process"/>
    <property type="evidence" value="ECO:0007669"/>
    <property type="project" value="InterPro"/>
</dbReference>
<keyword evidence="2 3" id="KW-0808">Transferase</keyword>
<dbReference type="SUPFAM" id="SSF52418">
    <property type="entry name" value="Nucleoside phosphorylase/phosphoribosyltransferase catalytic domain"/>
    <property type="match status" value="1"/>
</dbReference>